<protein>
    <submittedName>
        <fullName evidence="1">Uncharacterized protein</fullName>
    </submittedName>
</protein>
<dbReference type="Proteomes" id="UP000314294">
    <property type="component" value="Unassembled WGS sequence"/>
</dbReference>
<reference evidence="1 2" key="1">
    <citation type="submission" date="2019-03" db="EMBL/GenBank/DDBJ databases">
        <title>First draft genome of Liparis tanakae, snailfish: a comprehensive survey of snailfish specific genes.</title>
        <authorList>
            <person name="Kim W."/>
            <person name="Song I."/>
            <person name="Jeong J.-H."/>
            <person name="Kim D."/>
            <person name="Kim S."/>
            <person name="Ryu S."/>
            <person name="Song J.Y."/>
            <person name="Lee S.K."/>
        </authorList>
    </citation>
    <scope>NUCLEOTIDE SEQUENCE [LARGE SCALE GENOMIC DNA]</scope>
    <source>
        <tissue evidence="1">Muscle</tissue>
    </source>
</reference>
<sequence>MGPCSLSEDNSLHVKLSPWNSVTMSSSQLYFWKGTEDTDLSRTSSLAAPLGDSLLLKGMAGLLARCRLRSTLPSMLW</sequence>
<name>A0A4Z2HFF1_9TELE</name>
<gene>
    <name evidence="1" type="ORF">EYF80_025451</name>
</gene>
<organism evidence="1 2">
    <name type="scientific">Liparis tanakae</name>
    <name type="common">Tanaka's snailfish</name>
    <dbReference type="NCBI Taxonomy" id="230148"/>
    <lineage>
        <taxon>Eukaryota</taxon>
        <taxon>Metazoa</taxon>
        <taxon>Chordata</taxon>
        <taxon>Craniata</taxon>
        <taxon>Vertebrata</taxon>
        <taxon>Euteleostomi</taxon>
        <taxon>Actinopterygii</taxon>
        <taxon>Neopterygii</taxon>
        <taxon>Teleostei</taxon>
        <taxon>Neoteleostei</taxon>
        <taxon>Acanthomorphata</taxon>
        <taxon>Eupercaria</taxon>
        <taxon>Perciformes</taxon>
        <taxon>Cottioidei</taxon>
        <taxon>Cottales</taxon>
        <taxon>Liparidae</taxon>
        <taxon>Liparis</taxon>
    </lineage>
</organism>
<accession>A0A4Z2HFF1</accession>
<dbReference type="EMBL" id="SRLO01000255">
    <property type="protein sequence ID" value="TNN64321.1"/>
    <property type="molecule type" value="Genomic_DNA"/>
</dbReference>
<evidence type="ECO:0000313" key="1">
    <source>
        <dbReference type="EMBL" id="TNN64321.1"/>
    </source>
</evidence>
<evidence type="ECO:0000313" key="2">
    <source>
        <dbReference type="Proteomes" id="UP000314294"/>
    </source>
</evidence>
<keyword evidence="2" id="KW-1185">Reference proteome</keyword>
<comment type="caution">
    <text evidence="1">The sequence shown here is derived from an EMBL/GenBank/DDBJ whole genome shotgun (WGS) entry which is preliminary data.</text>
</comment>
<proteinExistence type="predicted"/>
<dbReference type="AlphaFoldDB" id="A0A4Z2HFF1"/>